<dbReference type="Proteomes" id="UP001182277">
    <property type="component" value="Unassembled WGS sequence"/>
</dbReference>
<accession>A0AAE4EC73</accession>
<organism evidence="1 2">
    <name type="scientific">Enterobacter hormaechei subsp. steigerwaltii</name>
    <dbReference type="NCBI Taxonomy" id="299766"/>
    <lineage>
        <taxon>Bacteria</taxon>
        <taxon>Pseudomonadati</taxon>
        <taxon>Pseudomonadota</taxon>
        <taxon>Gammaproteobacteria</taxon>
        <taxon>Enterobacterales</taxon>
        <taxon>Enterobacteriaceae</taxon>
        <taxon>Enterobacter</taxon>
        <taxon>Enterobacter cloacae complex</taxon>
    </lineage>
</organism>
<comment type="caution">
    <text evidence="1">The sequence shown here is derived from an EMBL/GenBank/DDBJ whole genome shotgun (WGS) entry which is preliminary data.</text>
</comment>
<protein>
    <submittedName>
        <fullName evidence="1">Uncharacterized protein</fullName>
    </submittedName>
</protein>
<name>A0AAE4EC73_9ENTR</name>
<reference evidence="1" key="1">
    <citation type="submission" date="2023-02" db="EMBL/GenBank/DDBJ databases">
        <title>NDM-1 &amp; ACT-7 co producing ST 133 Enterobacter.</title>
        <authorList>
            <person name="Halder G."/>
            <person name="Chaudhuri B."/>
            <person name="Dutta S."/>
        </authorList>
    </citation>
    <scope>NUCLEOTIDE SEQUENCE</scope>
    <source>
        <strain evidence="1">PEER 323</strain>
    </source>
</reference>
<evidence type="ECO:0000313" key="1">
    <source>
        <dbReference type="EMBL" id="MDS0022223.1"/>
    </source>
</evidence>
<dbReference type="EMBL" id="JARDRS010000051">
    <property type="protein sequence ID" value="MDS0022223.1"/>
    <property type="molecule type" value="Genomic_DNA"/>
</dbReference>
<gene>
    <name evidence="1" type="ORF">PTZ61_26540</name>
</gene>
<evidence type="ECO:0000313" key="2">
    <source>
        <dbReference type="Proteomes" id="UP001182277"/>
    </source>
</evidence>
<dbReference type="AlphaFoldDB" id="A0AAE4EC73"/>
<dbReference type="RefSeq" id="WP_032648615.1">
    <property type="nucleotide sequence ID" value="NZ_BLXH01000042.1"/>
</dbReference>
<proteinExistence type="predicted"/>
<sequence length="126" mass="13680">MLVKASANGKTLLESGCFHNIINPLGASEPLKLVYDGLSISIETEILPESESNKQGVNAYVRNGEVFFVHKVIVPIMNEAVGLVIPAEIGKKSNGLKLFLAWHSLIRKIGDNQISVITNFSLYEGA</sequence>